<feature type="domain" description="Retroviral polymerase SH3-like" evidence="4">
    <location>
        <begin position="425"/>
        <end position="460"/>
    </location>
</feature>
<dbReference type="STRING" id="407821.A0A087SYT1"/>
<feature type="region of interest" description="Disordered" evidence="1">
    <location>
        <begin position="474"/>
        <end position="520"/>
    </location>
</feature>
<evidence type="ECO:0000259" key="3">
    <source>
        <dbReference type="Pfam" id="PF22936"/>
    </source>
</evidence>
<dbReference type="Pfam" id="PF25597">
    <property type="entry name" value="SH3_retrovirus"/>
    <property type="match status" value="1"/>
</dbReference>
<reference evidence="5 6" key="1">
    <citation type="submission" date="2013-11" db="EMBL/GenBank/DDBJ databases">
        <title>Genome sequencing of Stegodyphus mimosarum.</title>
        <authorList>
            <person name="Bechsgaard J."/>
        </authorList>
    </citation>
    <scope>NUCLEOTIDE SEQUENCE [LARGE SCALE GENOMIC DNA]</scope>
</reference>
<feature type="non-terminal residue" evidence="5">
    <location>
        <position position="550"/>
    </location>
</feature>
<dbReference type="Pfam" id="PF13976">
    <property type="entry name" value="gag_pre-integrs"/>
    <property type="match status" value="1"/>
</dbReference>
<accession>A0A087SYT1</accession>
<sequence>MKVYNKANNCAMMVLTNSMTEDILQKVMRFESTRDIWLELHKVFEDSSDNQLYNICLQFFKFSWSGDDMAAHLSKLKNLWNELNSRLENKEENKLPEMLLICKILDTLPPSYHIFKSSWLLLSDEKRTLDELTTQLCTHERELRKDPNFLESLDQEALIANSEFKRKSSINKKNNGKWPNKGAKNIVAANMTLLAVDEAVFSAETNSDDWFIDNGASKHVFNNSHYFIDFEKFKLPHSITVANGKSLPAIGKGTIKVMTIVNGMNQIKNLENVWYVPEINKNLFPMLASQDRNQNSVCESTFKDCYLKIDGEIVPHGTRNAGGGLFKAAMKTLVPETHIDINVTENNESTLQLYHERWGHQDKRHVKAIVEKELNTKIKSDMKLCKACVYGKSHRLKKETQSKTPSHHWIDLLCSYPSSEEEKDGQKGNFLRYYGDERYRIYIKETSTVICSRDVIFEEKPSMTGSIITLSLEQVSERDSSQDDEVENKVIDEGSQQEKKEVEDIPEKESRPRRQISAPKWTKDYIMENSEIYEENLSEINGIASGMQCS</sequence>
<dbReference type="OMA" id="THYIAFI"/>
<gene>
    <name evidence="5" type="ORF">X975_21490</name>
</gene>
<dbReference type="PANTHER" id="PTHR47481:SF30">
    <property type="entry name" value="CCHC-TYPE DOMAIN-CONTAINING PROTEIN"/>
    <property type="match status" value="1"/>
</dbReference>
<dbReference type="InterPro" id="IPR057670">
    <property type="entry name" value="SH3_retrovirus"/>
</dbReference>
<dbReference type="EMBL" id="KK112589">
    <property type="protein sequence ID" value="KFM58020.1"/>
    <property type="molecule type" value="Genomic_DNA"/>
</dbReference>
<evidence type="ECO:0000259" key="2">
    <source>
        <dbReference type="Pfam" id="PF13976"/>
    </source>
</evidence>
<dbReference type="InterPro" id="IPR025724">
    <property type="entry name" value="GAG-pre-integrase_dom"/>
</dbReference>
<dbReference type="PANTHER" id="PTHR47481">
    <property type="match status" value="1"/>
</dbReference>
<feature type="compositionally biased region" description="Basic and acidic residues" evidence="1">
    <location>
        <begin position="475"/>
        <end position="512"/>
    </location>
</feature>
<evidence type="ECO:0000313" key="5">
    <source>
        <dbReference type="EMBL" id="KFM58020.1"/>
    </source>
</evidence>
<dbReference type="Pfam" id="PF14223">
    <property type="entry name" value="Retrotran_gag_2"/>
    <property type="match status" value="1"/>
</dbReference>
<keyword evidence="6" id="KW-1185">Reference proteome</keyword>
<evidence type="ECO:0000313" key="6">
    <source>
        <dbReference type="Proteomes" id="UP000054359"/>
    </source>
</evidence>
<protein>
    <submittedName>
        <fullName evidence="5">Retrovirus-related Pol polyprotein from transposon TNT 1-94</fullName>
    </submittedName>
</protein>
<feature type="domain" description="Retrovirus-related Pol polyprotein from transposon TNT 1-94-like beta-barrel" evidence="3">
    <location>
        <begin position="210"/>
        <end position="291"/>
    </location>
</feature>
<dbReference type="AlphaFoldDB" id="A0A087SYT1"/>
<evidence type="ECO:0000259" key="4">
    <source>
        <dbReference type="Pfam" id="PF25597"/>
    </source>
</evidence>
<proteinExistence type="predicted"/>
<organism evidence="5 6">
    <name type="scientific">Stegodyphus mimosarum</name>
    <name type="common">African social velvet spider</name>
    <dbReference type="NCBI Taxonomy" id="407821"/>
    <lineage>
        <taxon>Eukaryota</taxon>
        <taxon>Metazoa</taxon>
        <taxon>Ecdysozoa</taxon>
        <taxon>Arthropoda</taxon>
        <taxon>Chelicerata</taxon>
        <taxon>Arachnida</taxon>
        <taxon>Araneae</taxon>
        <taxon>Araneomorphae</taxon>
        <taxon>Entelegynae</taxon>
        <taxon>Eresoidea</taxon>
        <taxon>Eresidae</taxon>
        <taxon>Stegodyphus</taxon>
    </lineage>
</organism>
<dbReference type="Pfam" id="PF22936">
    <property type="entry name" value="Pol_BBD"/>
    <property type="match status" value="1"/>
</dbReference>
<dbReference type="Proteomes" id="UP000054359">
    <property type="component" value="Unassembled WGS sequence"/>
</dbReference>
<dbReference type="InterPro" id="IPR054722">
    <property type="entry name" value="PolX-like_BBD"/>
</dbReference>
<evidence type="ECO:0000256" key="1">
    <source>
        <dbReference type="SAM" id="MobiDB-lite"/>
    </source>
</evidence>
<name>A0A087SYT1_STEMI</name>
<dbReference type="OrthoDB" id="6434337at2759"/>
<feature type="domain" description="GAG-pre-integrase" evidence="2">
    <location>
        <begin position="343"/>
        <end position="393"/>
    </location>
</feature>